<evidence type="ECO:0000313" key="1">
    <source>
        <dbReference type="EMBL" id="OAM18740.1"/>
    </source>
</evidence>
<dbReference type="EMBL" id="LXSG01000032">
    <property type="protein sequence ID" value="OAM18740.1"/>
    <property type="molecule type" value="Genomic_DNA"/>
</dbReference>
<organism evidence="1 2">
    <name type="scientific">Eikenella corrodens</name>
    <dbReference type="NCBI Taxonomy" id="539"/>
    <lineage>
        <taxon>Bacteria</taxon>
        <taxon>Pseudomonadati</taxon>
        <taxon>Pseudomonadota</taxon>
        <taxon>Betaproteobacteria</taxon>
        <taxon>Neisseriales</taxon>
        <taxon>Neisseriaceae</taxon>
        <taxon>Eikenella</taxon>
    </lineage>
</organism>
<name>A0A1A9RJJ0_EIKCO</name>
<evidence type="ECO:0000313" key="2">
    <source>
        <dbReference type="Proteomes" id="UP000077589"/>
    </source>
</evidence>
<dbReference type="OrthoDB" id="6592844at2"/>
<dbReference type="InterPro" id="IPR018755">
    <property type="entry name" value="Phage_Mu_Gp48"/>
</dbReference>
<proteinExistence type="predicted"/>
<accession>A0A1A9RJJ0</accession>
<sequence>MGYLNALGKLLPPGIALDPQADEPAELLQKTARELEAVDDLDTTLWQEVDPRLATLLLVEYEHSLNLPDRCTVGIQSVAERRQAVYNKLVDTGGARRTRYLAILERLGQSEAQIERFTLHTCESDCEFAVFDHTDWLFTWSVSLKADKQYIEATCQSHCEEPLATWGNTHIECVLNREKQVHTQLIFKYIG</sequence>
<protein>
    <recommendedName>
        <fullName evidence="3">DUF2313 domain-containing protein</fullName>
    </recommendedName>
</protein>
<gene>
    <name evidence="1" type="ORF">A7P90_05550</name>
</gene>
<dbReference type="AlphaFoldDB" id="A0A1A9RJJ0"/>
<comment type="caution">
    <text evidence="1">The sequence shown here is derived from an EMBL/GenBank/DDBJ whole genome shotgun (WGS) entry which is preliminary data.</text>
</comment>
<dbReference type="Pfam" id="PF10076">
    <property type="entry name" value="Phage_Mu_Gp48"/>
    <property type="match status" value="1"/>
</dbReference>
<reference evidence="2" key="1">
    <citation type="submission" date="2016-05" db="EMBL/GenBank/DDBJ databases">
        <title>Draft genome of Corynebacterium afermentans subsp. afermentans LCDC 88199T.</title>
        <authorList>
            <person name="Bernier A.-M."/>
            <person name="Bernard K."/>
        </authorList>
    </citation>
    <scope>NUCLEOTIDE SEQUENCE [LARGE SCALE GENOMIC DNA]</scope>
    <source>
        <strain evidence="2">NML04-0072</strain>
    </source>
</reference>
<dbReference type="Proteomes" id="UP000077589">
    <property type="component" value="Unassembled WGS sequence"/>
</dbReference>
<dbReference type="RefSeq" id="WP_064087699.1">
    <property type="nucleotide sequence ID" value="NZ_LXSG01000032.1"/>
</dbReference>
<evidence type="ECO:0008006" key="3">
    <source>
        <dbReference type="Google" id="ProtNLM"/>
    </source>
</evidence>